<keyword evidence="7 9" id="KW-0808">Transferase</keyword>
<dbReference type="GO" id="GO:0005737">
    <property type="term" value="C:cytoplasm"/>
    <property type="evidence" value="ECO:0007669"/>
    <property type="project" value="UniProtKB-SubCell"/>
</dbReference>
<evidence type="ECO:0000256" key="3">
    <source>
        <dbReference type="ARBA" id="ARBA00008145"/>
    </source>
</evidence>
<dbReference type="Pfam" id="PF05724">
    <property type="entry name" value="TPMT"/>
    <property type="match status" value="1"/>
</dbReference>
<evidence type="ECO:0000256" key="7">
    <source>
        <dbReference type="ARBA" id="ARBA00022679"/>
    </source>
</evidence>
<dbReference type="InterPro" id="IPR025835">
    <property type="entry name" value="Thiopurine_S-MeTrfase"/>
</dbReference>
<keyword evidence="5" id="KW-0963">Cytoplasm</keyword>
<evidence type="ECO:0000256" key="5">
    <source>
        <dbReference type="ARBA" id="ARBA00022490"/>
    </source>
</evidence>
<reference evidence="9" key="1">
    <citation type="submission" date="2018-06" db="EMBL/GenBank/DDBJ databases">
        <authorList>
            <person name="Zhirakovskaya E."/>
        </authorList>
    </citation>
    <scope>NUCLEOTIDE SEQUENCE</scope>
</reference>
<protein>
    <recommendedName>
        <fullName evidence="4">thiopurine S-methyltransferase</fullName>
        <ecNumber evidence="4">2.1.1.67</ecNumber>
    </recommendedName>
</protein>
<dbReference type="HAMAP" id="MF_00812">
    <property type="entry name" value="Thiopur_methtran"/>
    <property type="match status" value="1"/>
</dbReference>
<gene>
    <name evidence="9" type="ORF">MNBD_GAMMA12-3426</name>
</gene>
<accession>A0A3B0YNT5</accession>
<evidence type="ECO:0000256" key="1">
    <source>
        <dbReference type="ARBA" id="ARBA00000903"/>
    </source>
</evidence>
<comment type="similarity">
    <text evidence="3">Belongs to the class I-like SAM-binding methyltransferase superfamily. TPMT family.</text>
</comment>
<keyword evidence="6 9" id="KW-0489">Methyltransferase</keyword>
<dbReference type="InterPro" id="IPR008854">
    <property type="entry name" value="TPMT"/>
</dbReference>
<dbReference type="AlphaFoldDB" id="A0A3B0YNT5"/>
<dbReference type="PIRSF" id="PIRSF023956">
    <property type="entry name" value="Thiopurine_S-methyltransferase"/>
    <property type="match status" value="1"/>
</dbReference>
<dbReference type="NCBIfam" id="TIGR03840">
    <property type="entry name" value="TMPT_Se_Te"/>
    <property type="match status" value="1"/>
</dbReference>
<dbReference type="SUPFAM" id="SSF53335">
    <property type="entry name" value="S-adenosyl-L-methionine-dependent methyltransferases"/>
    <property type="match status" value="1"/>
</dbReference>
<dbReference type="Gene3D" id="3.40.50.150">
    <property type="entry name" value="Vaccinia Virus protein VP39"/>
    <property type="match status" value="1"/>
</dbReference>
<keyword evidence="8" id="KW-0949">S-adenosyl-L-methionine</keyword>
<dbReference type="PANTHER" id="PTHR10259:SF11">
    <property type="entry name" value="THIOPURINE S-METHYLTRANSFERASE"/>
    <property type="match status" value="1"/>
</dbReference>
<dbReference type="GO" id="GO:0008119">
    <property type="term" value="F:thiopurine S-methyltransferase activity"/>
    <property type="evidence" value="ECO:0007669"/>
    <property type="project" value="UniProtKB-EC"/>
</dbReference>
<evidence type="ECO:0000256" key="6">
    <source>
        <dbReference type="ARBA" id="ARBA00022603"/>
    </source>
</evidence>
<dbReference type="FunFam" id="3.40.50.150:FF:000101">
    <property type="entry name" value="Thiopurine S-methyltransferase"/>
    <property type="match status" value="1"/>
</dbReference>
<name>A0A3B0YNT5_9ZZZZ</name>
<dbReference type="NCBIfam" id="NF009732">
    <property type="entry name" value="PRK13255.1"/>
    <property type="match status" value="1"/>
</dbReference>
<sequence>MDNKFWLERWQQGLTGFHQDDVNPYLEKWIEHAQLKKGATIFVPLCGKTVDLLWLAGLGFKVIGLELSPLAVEQLIDEHNLKMAVRTMDQFTLYSQSNLYILCGDFFKLTAEQLGSVDFVYDRAALIALPANMRLDYISHMRKLVPSEVSSLLITLDYTQSEMSGPPFSVTESDVHEYYSKATLLEAVDVLADHQRFKERGVTQLFESVWYIGGV</sequence>
<dbReference type="PANTHER" id="PTHR10259">
    <property type="entry name" value="THIOPURINE S-METHYLTRANSFERASE"/>
    <property type="match status" value="1"/>
</dbReference>
<dbReference type="EMBL" id="UOFL01000212">
    <property type="protein sequence ID" value="VAW81081.1"/>
    <property type="molecule type" value="Genomic_DNA"/>
</dbReference>
<comment type="catalytic activity">
    <reaction evidence="1">
        <text>S-adenosyl-L-methionine + a thiopurine = S-adenosyl-L-homocysteine + a thiopurine S-methylether.</text>
        <dbReference type="EC" id="2.1.1.67"/>
    </reaction>
</comment>
<dbReference type="GO" id="GO:0032259">
    <property type="term" value="P:methylation"/>
    <property type="evidence" value="ECO:0007669"/>
    <property type="project" value="UniProtKB-KW"/>
</dbReference>
<evidence type="ECO:0000313" key="9">
    <source>
        <dbReference type="EMBL" id="VAW81081.1"/>
    </source>
</evidence>
<proteinExistence type="inferred from homology"/>
<organism evidence="9">
    <name type="scientific">hydrothermal vent metagenome</name>
    <dbReference type="NCBI Taxonomy" id="652676"/>
    <lineage>
        <taxon>unclassified sequences</taxon>
        <taxon>metagenomes</taxon>
        <taxon>ecological metagenomes</taxon>
    </lineage>
</organism>
<evidence type="ECO:0000256" key="8">
    <source>
        <dbReference type="ARBA" id="ARBA00022691"/>
    </source>
</evidence>
<dbReference type="InterPro" id="IPR022474">
    <property type="entry name" value="Thiopur_S-MeTfrase_Se/Te_detox"/>
</dbReference>
<comment type="subcellular location">
    <subcellularLocation>
        <location evidence="2">Cytoplasm</location>
    </subcellularLocation>
</comment>
<evidence type="ECO:0000256" key="4">
    <source>
        <dbReference type="ARBA" id="ARBA00011905"/>
    </source>
</evidence>
<evidence type="ECO:0000256" key="2">
    <source>
        <dbReference type="ARBA" id="ARBA00004496"/>
    </source>
</evidence>
<dbReference type="InterPro" id="IPR029063">
    <property type="entry name" value="SAM-dependent_MTases_sf"/>
</dbReference>
<dbReference type="EC" id="2.1.1.67" evidence="4"/>
<dbReference type="PROSITE" id="PS51585">
    <property type="entry name" value="SAM_MT_TPMT"/>
    <property type="match status" value="1"/>
</dbReference>
<dbReference type="GO" id="GO:0010038">
    <property type="term" value="P:response to metal ion"/>
    <property type="evidence" value="ECO:0007669"/>
    <property type="project" value="InterPro"/>
</dbReference>